<dbReference type="PANTHER" id="PTHR35936">
    <property type="entry name" value="MEMBRANE-BOUND LYTIC MUREIN TRANSGLYCOSYLASE F"/>
    <property type="match status" value="1"/>
</dbReference>
<dbReference type="CDD" id="cd13530">
    <property type="entry name" value="PBP2_peptides_like"/>
    <property type="match status" value="1"/>
</dbReference>
<dbReference type="Pfam" id="PF00497">
    <property type="entry name" value="SBP_bac_3"/>
    <property type="match status" value="1"/>
</dbReference>
<evidence type="ECO:0000256" key="2">
    <source>
        <dbReference type="ARBA" id="ARBA00010333"/>
    </source>
</evidence>
<proteinExistence type="inferred from homology"/>
<evidence type="ECO:0000256" key="5">
    <source>
        <dbReference type="SAM" id="SignalP"/>
    </source>
</evidence>
<dbReference type="InterPro" id="IPR001320">
    <property type="entry name" value="Iontro_rcpt_C"/>
</dbReference>
<comment type="caution">
    <text evidence="8">The sequence shown here is derived from an EMBL/GenBank/DDBJ whole genome shotgun (WGS) entry which is preliminary data.</text>
</comment>
<evidence type="ECO:0000256" key="1">
    <source>
        <dbReference type="ARBA" id="ARBA00004196"/>
    </source>
</evidence>
<dbReference type="InterPro" id="IPR001638">
    <property type="entry name" value="Solute-binding_3/MltF_N"/>
</dbReference>
<dbReference type="GO" id="GO:0015276">
    <property type="term" value="F:ligand-gated monoatomic ion channel activity"/>
    <property type="evidence" value="ECO:0007669"/>
    <property type="project" value="InterPro"/>
</dbReference>
<dbReference type="SMART" id="SM00062">
    <property type="entry name" value="PBPb"/>
    <property type="match status" value="1"/>
</dbReference>
<feature type="domain" description="Ionotropic glutamate receptor C-terminal" evidence="7">
    <location>
        <begin position="27"/>
        <end position="246"/>
    </location>
</feature>
<dbReference type="SUPFAM" id="SSF53850">
    <property type="entry name" value="Periplasmic binding protein-like II"/>
    <property type="match status" value="1"/>
</dbReference>
<organism evidence="8 9">
    <name type="scientific">Rubellimicrobium roseum</name>
    <dbReference type="NCBI Taxonomy" id="687525"/>
    <lineage>
        <taxon>Bacteria</taxon>
        <taxon>Pseudomonadati</taxon>
        <taxon>Pseudomonadota</taxon>
        <taxon>Alphaproteobacteria</taxon>
        <taxon>Rhodobacterales</taxon>
        <taxon>Roseobacteraceae</taxon>
        <taxon>Rubellimicrobium</taxon>
    </lineage>
</organism>
<keyword evidence="9" id="KW-1185">Reference proteome</keyword>
<dbReference type="SMART" id="SM00079">
    <property type="entry name" value="PBPe"/>
    <property type="match status" value="1"/>
</dbReference>
<evidence type="ECO:0000259" key="7">
    <source>
        <dbReference type="SMART" id="SM00079"/>
    </source>
</evidence>
<dbReference type="PROSITE" id="PS01039">
    <property type="entry name" value="SBP_BACTERIAL_3"/>
    <property type="match status" value="1"/>
</dbReference>
<feature type="domain" description="Solute-binding protein family 3/N-terminal" evidence="6">
    <location>
        <begin position="27"/>
        <end position="247"/>
    </location>
</feature>
<evidence type="ECO:0000256" key="4">
    <source>
        <dbReference type="RuleBase" id="RU003744"/>
    </source>
</evidence>
<comment type="similarity">
    <text evidence="2 4">Belongs to the bacterial solute-binding protein 3 family.</text>
</comment>
<gene>
    <name evidence="8" type="ORF">FHG71_05615</name>
</gene>
<dbReference type="GO" id="GO:0016020">
    <property type="term" value="C:membrane"/>
    <property type="evidence" value="ECO:0007669"/>
    <property type="project" value="InterPro"/>
</dbReference>
<dbReference type="OrthoDB" id="9814231at2"/>
<protein>
    <submittedName>
        <fullName evidence="8">Amino acid ABC transporter substrate-binding protein</fullName>
    </submittedName>
</protein>
<dbReference type="Proteomes" id="UP000305709">
    <property type="component" value="Unassembled WGS sequence"/>
</dbReference>
<keyword evidence="3 5" id="KW-0732">Signal</keyword>
<accession>A0A5C4NFA8</accession>
<evidence type="ECO:0000313" key="8">
    <source>
        <dbReference type="EMBL" id="TNC73323.1"/>
    </source>
</evidence>
<dbReference type="Gene3D" id="3.40.190.10">
    <property type="entry name" value="Periplasmic binding protein-like II"/>
    <property type="match status" value="2"/>
</dbReference>
<evidence type="ECO:0000259" key="6">
    <source>
        <dbReference type="SMART" id="SM00062"/>
    </source>
</evidence>
<evidence type="ECO:0000313" key="9">
    <source>
        <dbReference type="Proteomes" id="UP000305709"/>
    </source>
</evidence>
<dbReference type="EMBL" id="VDFV01000004">
    <property type="protein sequence ID" value="TNC73323.1"/>
    <property type="molecule type" value="Genomic_DNA"/>
</dbReference>
<dbReference type="RefSeq" id="WP_139080646.1">
    <property type="nucleotide sequence ID" value="NZ_VDFV01000004.1"/>
</dbReference>
<dbReference type="InterPro" id="IPR018313">
    <property type="entry name" value="SBP_3_CS"/>
</dbReference>
<feature type="chain" id="PRO_5022963853" evidence="5">
    <location>
        <begin position="25"/>
        <end position="267"/>
    </location>
</feature>
<comment type="subcellular location">
    <subcellularLocation>
        <location evidence="1">Cell envelope</location>
    </subcellularLocation>
</comment>
<dbReference type="AlphaFoldDB" id="A0A5C4NFA8"/>
<sequence length="267" mass="28513">MTLTRRLALAMGASLLALATTAQAQDALRVGAYPANPPWQNQNEDGTFEGFEVDIVTEIASRMGRTVEIQPYDFRALFVATASGRADMVISSLTITDERLEAQSFTQPYVEGALGIGTREGAGIDSLDDLNGKVVGAIATSFGETYLKEHEADAGYAELRSYDTVANMLTDLQNGRIEAVVNDEVGLRYAFQQMQGLTVGGAIQTGELFAMMMPKDSPLLEEVNGHISDMKSDGTMARLYESWLGAAPAEGSVTVTPMPVPTSASGN</sequence>
<feature type="signal peptide" evidence="5">
    <location>
        <begin position="1"/>
        <end position="24"/>
    </location>
</feature>
<reference evidence="8 9" key="1">
    <citation type="submission" date="2019-06" db="EMBL/GenBank/DDBJ databases">
        <authorList>
            <person name="Jiang L."/>
        </authorList>
    </citation>
    <scope>NUCLEOTIDE SEQUENCE [LARGE SCALE GENOMIC DNA]</scope>
    <source>
        <strain evidence="8 9">YIM 48858</strain>
    </source>
</reference>
<name>A0A5C4NFA8_9RHOB</name>
<evidence type="ECO:0000256" key="3">
    <source>
        <dbReference type="ARBA" id="ARBA00022729"/>
    </source>
</evidence>
<dbReference type="GO" id="GO:0030313">
    <property type="term" value="C:cell envelope"/>
    <property type="evidence" value="ECO:0007669"/>
    <property type="project" value="UniProtKB-SubCell"/>
</dbReference>
<dbReference type="PANTHER" id="PTHR35936:SF17">
    <property type="entry name" value="ARGININE-BINDING EXTRACELLULAR PROTEIN ARTP"/>
    <property type="match status" value="1"/>
</dbReference>